<dbReference type="AlphaFoldDB" id="A0A0B8N4Z3"/>
<dbReference type="PANTHER" id="PTHR37534:SF4">
    <property type="entry name" value="ZN(II)2CYS6 TRANSCRIPTION FACTOR (EUROFUNG)"/>
    <property type="match status" value="1"/>
</dbReference>
<comment type="subcellular location">
    <subcellularLocation>
        <location evidence="1">Nucleus</location>
    </subcellularLocation>
</comment>
<dbReference type="EMBL" id="DF933843">
    <property type="protein sequence ID" value="GAM43227.1"/>
    <property type="molecule type" value="Genomic_DNA"/>
</dbReference>
<feature type="region of interest" description="Disordered" evidence="5">
    <location>
        <begin position="227"/>
        <end position="251"/>
    </location>
</feature>
<dbReference type="GO" id="GO:0000976">
    <property type="term" value="F:transcription cis-regulatory region binding"/>
    <property type="evidence" value="ECO:0007669"/>
    <property type="project" value="TreeGrafter"/>
</dbReference>
<name>A0A0B8N4Z3_TALPI</name>
<dbReference type="PANTHER" id="PTHR37534">
    <property type="entry name" value="TRANSCRIPTIONAL ACTIVATOR PROTEIN UGA3"/>
    <property type="match status" value="1"/>
</dbReference>
<evidence type="ECO:0000256" key="2">
    <source>
        <dbReference type="ARBA" id="ARBA00023015"/>
    </source>
</evidence>
<reference evidence="7" key="1">
    <citation type="journal article" date="2015" name="Genome Announc.">
        <title>Draft genome sequence of Talaromyces cellulolyticus strain Y-94, a source of lignocellulosic biomass-degrading enzymes.</title>
        <authorList>
            <person name="Fujii T."/>
            <person name="Koike H."/>
            <person name="Sawayama S."/>
            <person name="Yano S."/>
            <person name="Inoue H."/>
        </authorList>
    </citation>
    <scope>NUCLEOTIDE SEQUENCE [LARGE SCALE GENOMIC DNA]</scope>
    <source>
        <strain evidence="7">Y-94</strain>
    </source>
</reference>
<keyword evidence="3" id="KW-0804">Transcription</keyword>
<evidence type="ECO:0000256" key="4">
    <source>
        <dbReference type="ARBA" id="ARBA00023242"/>
    </source>
</evidence>
<evidence type="ECO:0000256" key="1">
    <source>
        <dbReference type="ARBA" id="ARBA00004123"/>
    </source>
</evidence>
<protein>
    <recommendedName>
        <fullName evidence="8">Zn(2)-C6 fungal-type domain-containing protein</fullName>
    </recommendedName>
</protein>
<evidence type="ECO:0000313" key="6">
    <source>
        <dbReference type="EMBL" id="GAM43227.1"/>
    </source>
</evidence>
<gene>
    <name evidence="6" type="ORF">TCE0_047f17859</name>
</gene>
<dbReference type="Pfam" id="PF11951">
    <property type="entry name" value="Fungal_trans_2"/>
    <property type="match status" value="1"/>
</dbReference>
<dbReference type="GO" id="GO:0045944">
    <property type="term" value="P:positive regulation of transcription by RNA polymerase II"/>
    <property type="evidence" value="ECO:0007669"/>
    <property type="project" value="TreeGrafter"/>
</dbReference>
<evidence type="ECO:0000256" key="5">
    <source>
        <dbReference type="SAM" id="MobiDB-lite"/>
    </source>
</evidence>
<keyword evidence="7" id="KW-1185">Reference proteome</keyword>
<accession>A0A0B8N4Z3</accession>
<evidence type="ECO:0000313" key="7">
    <source>
        <dbReference type="Proteomes" id="UP000053095"/>
    </source>
</evidence>
<sequence length="436" mass="48679">MPFLIDILPQPYSPARSTSWPRAFLAQSPLSQVEERYEERYDWPSTDKDWMVCYFSLTKCPAFSSQDTLLIFALVFTSTPPATLISRIHTLGDDQKPQCGNCTRKQLECHWGIKASFHPSRQFGLTVSEEQELSSIEKHRNAENIRPNVPIVSRIVDNTREITQWYQNQSTALSADGSESDGRGDDIISFTQMDSPVGNETQLLTALSTSSTLAQLHPLPNVSRDLIGVDSRSRHSSRSQDISGDEEEADPVQSITAAFTSSGPYTPPFSLGLALSHKSSPWREPQLPITEDEVLYLFRSFLAETATWCETTDTSKHFSVLCAHDVLENKIFKGSALALARRQLSMVGRGGRSTALQLYQYTIQLLIQQDPDEAGPSILASCTLLCVYEMMASDVLNWRRHLKVCLSLSEVSMSLSSRKTSDANRGDSGLYRILHS</sequence>
<dbReference type="GO" id="GO:0000981">
    <property type="term" value="F:DNA-binding transcription factor activity, RNA polymerase II-specific"/>
    <property type="evidence" value="ECO:0007669"/>
    <property type="project" value="InterPro"/>
</dbReference>
<proteinExistence type="predicted"/>
<evidence type="ECO:0000256" key="3">
    <source>
        <dbReference type="ARBA" id="ARBA00023163"/>
    </source>
</evidence>
<dbReference type="InterPro" id="IPR001138">
    <property type="entry name" value="Zn2Cys6_DnaBD"/>
</dbReference>
<dbReference type="GO" id="GO:0008270">
    <property type="term" value="F:zinc ion binding"/>
    <property type="evidence" value="ECO:0007669"/>
    <property type="project" value="InterPro"/>
</dbReference>
<dbReference type="CDD" id="cd00067">
    <property type="entry name" value="GAL4"/>
    <property type="match status" value="1"/>
</dbReference>
<dbReference type="InterPro" id="IPR021858">
    <property type="entry name" value="Fun_TF"/>
</dbReference>
<keyword evidence="4" id="KW-0539">Nucleus</keyword>
<keyword evidence="2" id="KW-0805">Transcription regulation</keyword>
<organism evidence="6 7">
    <name type="scientific">Talaromyces pinophilus</name>
    <name type="common">Penicillium pinophilum</name>
    <dbReference type="NCBI Taxonomy" id="128442"/>
    <lineage>
        <taxon>Eukaryota</taxon>
        <taxon>Fungi</taxon>
        <taxon>Dikarya</taxon>
        <taxon>Ascomycota</taxon>
        <taxon>Pezizomycotina</taxon>
        <taxon>Eurotiomycetes</taxon>
        <taxon>Eurotiomycetidae</taxon>
        <taxon>Eurotiales</taxon>
        <taxon>Trichocomaceae</taxon>
        <taxon>Talaromyces</taxon>
        <taxon>Talaromyces sect. Talaromyces</taxon>
    </lineage>
</organism>
<evidence type="ECO:0008006" key="8">
    <source>
        <dbReference type="Google" id="ProtNLM"/>
    </source>
</evidence>
<dbReference type="GO" id="GO:0005634">
    <property type="term" value="C:nucleus"/>
    <property type="evidence" value="ECO:0007669"/>
    <property type="project" value="UniProtKB-SubCell"/>
</dbReference>
<dbReference type="Proteomes" id="UP000053095">
    <property type="component" value="Unassembled WGS sequence"/>
</dbReference>